<gene>
    <name evidence="2" type="ORF">GMARGA_LOCUS10606</name>
</gene>
<feature type="region of interest" description="Disordered" evidence="1">
    <location>
        <begin position="117"/>
        <end position="140"/>
    </location>
</feature>
<comment type="caution">
    <text evidence="2">The sequence shown here is derived from an EMBL/GenBank/DDBJ whole genome shotgun (WGS) entry which is preliminary data.</text>
</comment>
<proteinExistence type="predicted"/>
<keyword evidence="3" id="KW-1185">Reference proteome</keyword>
<dbReference type="EMBL" id="CAJVQB010005975">
    <property type="protein sequence ID" value="CAG8674360.1"/>
    <property type="molecule type" value="Genomic_DNA"/>
</dbReference>
<name>A0ABN7UU53_GIGMA</name>
<evidence type="ECO:0000313" key="3">
    <source>
        <dbReference type="Proteomes" id="UP000789901"/>
    </source>
</evidence>
<accession>A0ABN7UU53</accession>
<organism evidence="2 3">
    <name type="scientific">Gigaspora margarita</name>
    <dbReference type="NCBI Taxonomy" id="4874"/>
    <lineage>
        <taxon>Eukaryota</taxon>
        <taxon>Fungi</taxon>
        <taxon>Fungi incertae sedis</taxon>
        <taxon>Mucoromycota</taxon>
        <taxon>Glomeromycotina</taxon>
        <taxon>Glomeromycetes</taxon>
        <taxon>Diversisporales</taxon>
        <taxon>Gigasporaceae</taxon>
        <taxon>Gigaspora</taxon>
    </lineage>
</organism>
<evidence type="ECO:0000313" key="2">
    <source>
        <dbReference type="EMBL" id="CAG8674360.1"/>
    </source>
</evidence>
<reference evidence="2 3" key="1">
    <citation type="submission" date="2021-06" db="EMBL/GenBank/DDBJ databases">
        <authorList>
            <person name="Kallberg Y."/>
            <person name="Tangrot J."/>
            <person name="Rosling A."/>
        </authorList>
    </citation>
    <scope>NUCLEOTIDE SEQUENCE [LARGE SCALE GENOMIC DNA]</scope>
    <source>
        <strain evidence="2 3">120-4 pot B 10/14</strain>
    </source>
</reference>
<dbReference type="Proteomes" id="UP000789901">
    <property type="component" value="Unassembled WGS sequence"/>
</dbReference>
<sequence>MHERSMHLKIDLATYDRDELCIIWKNIFKQVQDPLKFNQIQSMLETVRIRQKGVHLDSSGKAKLPEPDMPKSYTVNLPFHNQPYAYFIKVALMKLSDDKSDSDDYLSVSDVLDDTFENVNHPMPNINPRQDDESYSDDDL</sequence>
<protein>
    <submittedName>
        <fullName evidence="2">6871_t:CDS:1</fullName>
    </submittedName>
</protein>
<evidence type="ECO:0000256" key="1">
    <source>
        <dbReference type="SAM" id="MobiDB-lite"/>
    </source>
</evidence>